<evidence type="ECO:0000313" key="1">
    <source>
        <dbReference type="EMBL" id="GAB59783.1"/>
    </source>
</evidence>
<organism evidence="1 2">
    <name type="scientific">Rheinheimera nanhaiensis E407-8</name>
    <dbReference type="NCBI Taxonomy" id="562729"/>
    <lineage>
        <taxon>Bacteria</taxon>
        <taxon>Pseudomonadati</taxon>
        <taxon>Pseudomonadota</taxon>
        <taxon>Gammaproteobacteria</taxon>
        <taxon>Chromatiales</taxon>
        <taxon>Chromatiaceae</taxon>
        <taxon>Rheinheimera</taxon>
    </lineage>
</organism>
<dbReference type="AlphaFoldDB" id="I1E0F5"/>
<dbReference type="Proteomes" id="UP000004374">
    <property type="component" value="Unassembled WGS sequence"/>
</dbReference>
<name>I1E0F5_9GAMM</name>
<comment type="caution">
    <text evidence="1">The sequence shown here is derived from an EMBL/GenBank/DDBJ whole genome shotgun (WGS) entry which is preliminary data.</text>
</comment>
<gene>
    <name evidence="1" type="ORF">RNAN_2795</name>
</gene>
<protein>
    <submittedName>
        <fullName evidence="1">Uncharacterized protein</fullName>
    </submittedName>
</protein>
<sequence>MPFYQVLVGQGKICAQYTAKYIELMLVLMRFGSAKFCLNIKSNFLRCYVFFK</sequence>
<dbReference type="EMBL" id="BAFK01000017">
    <property type="protein sequence ID" value="GAB59783.1"/>
    <property type="molecule type" value="Genomic_DNA"/>
</dbReference>
<evidence type="ECO:0000313" key="2">
    <source>
        <dbReference type="Proteomes" id="UP000004374"/>
    </source>
</evidence>
<accession>I1E0F5</accession>
<keyword evidence="2" id="KW-1185">Reference proteome</keyword>
<reference evidence="1 2" key="1">
    <citation type="journal article" date="2012" name="J. Bacteriol.">
        <title>Genome Sequence of the Protease-Producing Bacterium Rheinheimera nanhaiensis E407-8T, Isolated from Deep-Sea Sediment of the South China Sea.</title>
        <authorList>
            <person name="Zhang X.-Y."/>
            <person name="Zhang Y.-J."/>
            <person name="Qin Q.-L."/>
            <person name="Xie B.-B."/>
            <person name="Chen X.-L."/>
            <person name="Zhou B.-C."/>
            <person name="Zhang Y.-Z."/>
        </authorList>
    </citation>
    <scope>NUCLEOTIDE SEQUENCE [LARGE SCALE GENOMIC DNA]</scope>
    <source>
        <strain evidence="1 2">E407-8</strain>
    </source>
</reference>
<proteinExistence type="predicted"/>